<dbReference type="PANTHER" id="PTHR21119">
    <property type="entry name" value="C2 DOMAIN-CONTAINING PROTEIN"/>
    <property type="match status" value="1"/>
</dbReference>
<dbReference type="CDD" id="cd20831">
    <property type="entry name" value="C1_dGM13116p-like"/>
    <property type="match status" value="1"/>
</dbReference>
<evidence type="ECO:0008006" key="9">
    <source>
        <dbReference type="Google" id="ProtNLM"/>
    </source>
</evidence>
<dbReference type="Pfam" id="PF00130">
    <property type="entry name" value="C1_1"/>
    <property type="match status" value="1"/>
</dbReference>
<dbReference type="Proteomes" id="UP000019118">
    <property type="component" value="Unassembled WGS sequence"/>
</dbReference>
<dbReference type="PROSITE" id="PS00479">
    <property type="entry name" value="ZF_DAG_PE_1"/>
    <property type="match status" value="1"/>
</dbReference>
<dbReference type="GeneID" id="109544832"/>
<dbReference type="SUPFAM" id="SSF57889">
    <property type="entry name" value="Cysteine-rich domain"/>
    <property type="match status" value="1"/>
</dbReference>
<evidence type="ECO:0000313" key="7">
    <source>
        <dbReference type="EnsemblMetazoa" id="XP_019770752.1"/>
    </source>
</evidence>
<reference evidence="8" key="1">
    <citation type="journal article" date="2013" name="Genome Biol.">
        <title>Draft genome of the mountain pine beetle, Dendroctonus ponderosae Hopkins, a major forest pest.</title>
        <authorList>
            <person name="Keeling C.I."/>
            <person name="Yuen M.M."/>
            <person name="Liao N.Y."/>
            <person name="Docking T.R."/>
            <person name="Chan S.K."/>
            <person name="Taylor G.A."/>
            <person name="Palmquist D.L."/>
            <person name="Jackman S.D."/>
            <person name="Nguyen A."/>
            <person name="Li M."/>
            <person name="Henderson H."/>
            <person name="Janes J.K."/>
            <person name="Zhao Y."/>
            <person name="Pandoh P."/>
            <person name="Moore R."/>
            <person name="Sperling F.A."/>
            <person name="Huber D.P."/>
            <person name="Birol I."/>
            <person name="Jones S.J."/>
            <person name="Bohlmann J."/>
        </authorList>
    </citation>
    <scope>NUCLEOTIDE SEQUENCE</scope>
</reference>
<evidence type="ECO:0000259" key="6">
    <source>
        <dbReference type="PROSITE" id="PS50081"/>
    </source>
</evidence>
<keyword evidence="4" id="KW-1133">Transmembrane helix</keyword>
<dbReference type="InterPro" id="IPR002219">
    <property type="entry name" value="PKC_DAG/PE"/>
</dbReference>
<dbReference type="InterPro" id="IPR046349">
    <property type="entry name" value="C1-like_sf"/>
</dbReference>
<feature type="region of interest" description="Disordered" evidence="3">
    <location>
        <begin position="644"/>
        <end position="721"/>
    </location>
</feature>
<evidence type="ECO:0000259" key="5">
    <source>
        <dbReference type="PROSITE" id="PS50004"/>
    </source>
</evidence>
<dbReference type="KEGG" id="dpa:109544832"/>
<organism evidence="7 8">
    <name type="scientific">Dendroctonus ponderosae</name>
    <name type="common">Mountain pine beetle</name>
    <dbReference type="NCBI Taxonomy" id="77166"/>
    <lineage>
        <taxon>Eukaryota</taxon>
        <taxon>Metazoa</taxon>
        <taxon>Ecdysozoa</taxon>
        <taxon>Arthropoda</taxon>
        <taxon>Hexapoda</taxon>
        <taxon>Insecta</taxon>
        <taxon>Pterygota</taxon>
        <taxon>Neoptera</taxon>
        <taxon>Endopterygota</taxon>
        <taxon>Coleoptera</taxon>
        <taxon>Polyphaga</taxon>
        <taxon>Cucujiformia</taxon>
        <taxon>Curculionidae</taxon>
        <taxon>Scolytinae</taxon>
        <taxon>Dendroctonus</taxon>
    </lineage>
</organism>
<evidence type="ECO:0000256" key="1">
    <source>
        <dbReference type="ARBA" id="ARBA00022723"/>
    </source>
</evidence>
<dbReference type="PANTHER" id="PTHR21119:SF5">
    <property type="entry name" value="C2 DOMAIN-CONTAINING PROTEIN"/>
    <property type="match status" value="1"/>
</dbReference>
<feature type="compositionally biased region" description="Basic and acidic residues" evidence="3">
    <location>
        <begin position="699"/>
        <end position="721"/>
    </location>
</feature>
<dbReference type="PROSITE" id="PS50081">
    <property type="entry name" value="ZF_DAG_PE_2"/>
    <property type="match status" value="1"/>
</dbReference>
<feature type="region of interest" description="Disordered" evidence="3">
    <location>
        <begin position="86"/>
        <end position="118"/>
    </location>
</feature>
<dbReference type="GO" id="GO:0046872">
    <property type="term" value="F:metal ion binding"/>
    <property type="evidence" value="ECO:0007669"/>
    <property type="project" value="UniProtKB-KW"/>
</dbReference>
<dbReference type="Gene3D" id="3.30.60.20">
    <property type="match status" value="1"/>
</dbReference>
<keyword evidence="8" id="KW-1185">Reference proteome</keyword>
<feature type="compositionally biased region" description="Basic residues" evidence="3">
    <location>
        <begin position="669"/>
        <end position="691"/>
    </location>
</feature>
<protein>
    <recommendedName>
        <fullName evidence="9">C2 domain-containing protein</fullName>
    </recommendedName>
</protein>
<dbReference type="InterPro" id="IPR000008">
    <property type="entry name" value="C2_dom"/>
</dbReference>
<dbReference type="SUPFAM" id="SSF49562">
    <property type="entry name" value="C2 domain (Calcium/lipid-binding domain, CaLB)"/>
    <property type="match status" value="1"/>
</dbReference>
<dbReference type="CDD" id="cd08678">
    <property type="entry name" value="C2_C21orf25-like"/>
    <property type="match status" value="1"/>
</dbReference>
<accession>A0AAR5QC14</accession>
<dbReference type="SMART" id="SM00109">
    <property type="entry name" value="C1"/>
    <property type="match status" value="1"/>
</dbReference>
<evidence type="ECO:0000256" key="4">
    <source>
        <dbReference type="SAM" id="Phobius"/>
    </source>
</evidence>
<dbReference type="Pfam" id="PF00168">
    <property type="entry name" value="C2"/>
    <property type="match status" value="1"/>
</dbReference>
<feature type="domain" description="C2" evidence="5">
    <location>
        <begin position="333"/>
        <end position="447"/>
    </location>
</feature>
<dbReference type="SMART" id="SM00239">
    <property type="entry name" value="C2"/>
    <property type="match status" value="1"/>
</dbReference>
<dbReference type="AlphaFoldDB" id="A0AAR5QC14"/>
<reference evidence="7" key="2">
    <citation type="submission" date="2024-08" db="UniProtKB">
        <authorList>
            <consortium name="EnsemblMetazoa"/>
        </authorList>
    </citation>
    <scope>IDENTIFICATION</scope>
</reference>
<name>A0AAR5QC14_DENPD</name>
<dbReference type="InterPro" id="IPR035892">
    <property type="entry name" value="C2_domain_sf"/>
</dbReference>
<evidence type="ECO:0000256" key="2">
    <source>
        <dbReference type="ARBA" id="ARBA00022833"/>
    </source>
</evidence>
<feature type="transmembrane region" description="Helical" evidence="4">
    <location>
        <begin position="25"/>
        <end position="47"/>
    </location>
</feature>
<feature type="compositionally biased region" description="Polar residues" evidence="3">
    <location>
        <begin position="653"/>
        <end position="662"/>
    </location>
</feature>
<evidence type="ECO:0000256" key="3">
    <source>
        <dbReference type="SAM" id="MobiDB-lite"/>
    </source>
</evidence>
<keyword evidence="4" id="KW-0472">Membrane</keyword>
<keyword evidence="1" id="KW-0479">Metal-binding</keyword>
<dbReference type="Gene3D" id="2.60.40.150">
    <property type="entry name" value="C2 domain"/>
    <property type="match status" value="1"/>
</dbReference>
<sequence length="887" mass="98624">MDLAEAVDDLICVLDGSVDTTMDTLAMFLFGWILAALFILWLGKAIYERFFAGKAKSKAAGALSKTESSPDVLDGAKKQPVIAPKATGAFVPPTPPVRRRLTRQSPAPETRKPRYVPAPQATGPDNIVVLWVNDVFQWLYNDFVIVNELLQVWIQALNNYTKKSVSEQGIGVELVRILPETHPPTVTNIFAEADSKDDVTITCDLEVTPAFQLKSFRQKGEKVDTSHYRVNVNRFRARLHIFCVSEKLQADVKCDGWPEVKVALAPVGNIKNNLDETQLQEVITEIVTNALRSTEVHLNLAAYPTCPRLIRHVETPGRMLPLHYDSMQANAYSSTPNHMTPGDLQLQGEKRLLVKVIRAAQLGGHHGCADPFCVVEMDEPPQKNQTSVKKNTDSPFWDEHFLFDLSPHTAELLFEIYDCAAKPHKFLGLGIVGVEELLINPSQRQIITLQSRPYESDTVTGTLTVEFMFIEGADIPNVGSNQPYKIKETIRTTSPGPGMRTPSPNRARLTTATTTFLNESMTNGNHIVNSALSDLDRNRQRLSPNKSTLVIHSVQRQPSQRLVKMELENGTWKEVERLEINPSQDLIDAEVQNVHIDLDAAADLFEGGPNAGSNGTNGGLVTNSGANGALNGDASLQDSVIDLESSKPGDFSASGTLQSQPTEYDFRGRPRKRRDFFGTIKRRLGKSKNRSKSAGPENDVGRDDSLNRSVSADRGKNQDDHKFGTISRLHLEYCNDYRLNPPGREETSRRSSLSEASGLSSASTRTYINEASTLVLETIENGIKKHYLVPLSLAQKSKWKKKGVKLHIFNDHTFVAKHLQGGTICQVCAKSIARRFGKQGYECRDCFLKCHKQCHVRVNDNCPTSTIHNIELNYIHNPYTDKNLSLL</sequence>
<dbReference type="PROSITE" id="PS50004">
    <property type="entry name" value="C2"/>
    <property type="match status" value="1"/>
</dbReference>
<keyword evidence="2" id="KW-0862">Zinc</keyword>
<proteinExistence type="predicted"/>
<dbReference type="InterPro" id="IPR039934">
    <property type="entry name" value="C2CD2/C2CD2L"/>
</dbReference>
<evidence type="ECO:0000313" key="8">
    <source>
        <dbReference type="Proteomes" id="UP000019118"/>
    </source>
</evidence>
<keyword evidence="4" id="KW-0812">Transmembrane</keyword>
<dbReference type="EnsemblMetazoa" id="XM_019915193.1">
    <property type="protein sequence ID" value="XP_019770752.1"/>
    <property type="gene ID" value="LOC109544832"/>
</dbReference>
<feature type="domain" description="Phorbol-ester/DAG-type" evidence="6">
    <location>
        <begin position="811"/>
        <end position="862"/>
    </location>
</feature>